<name>A0ABW1S4H6_9PROT</name>
<organism evidence="3 4">
    <name type="scientific">Ponticaulis profundi</name>
    <dbReference type="NCBI Taxonomy" id="2665222"/>
    <lineage>
        <taxon>Bacteria</taxon>
        <taxon>Pseudomonadati</taxon>
        <taxon>Pseudomonadota</taxon>
        <taxon>Alphaproteobacteria</taxon>
        <taxon>Hyphomonadales</taxon>
        <taxon>Hyphomonadaceae</taxon>
        <taxon>Ponticaulis</taxon>
    </lineage>
</organism>
<comment type="caution">
    <text evidence="3">The sequence shown here is derived from an EMBL/GenBank/DDBJ whole genome shotgun (WGS) entry which is preliminary data.</text>
</comment>
<accession>A0ABW1S4H6</accession>
<protein>
    <submittedName>
        <fullName evidence="3">DNA-packaging protein</fullName>
    </submittedName>
</protein>
<dbReference type="EMBL" id="JBHSSW010000001">
    <property type="protein sequence ID" value="MFC6196572.1"/>
    <property type="molecule type" value="Genomic_DNA"/>
</dbReference>
<evidence type="ECO:0000313" key="3">
    <source>
        <dbReference type="EMBL" id="MFC6196572.1"/>
    </source>
</evidence>
<dbReference type="InterPro" id="IPR027417">
    <property type="entry name" value="P-loop_NTPase"/>
</dbReference>
<sequence>MRAQSDAAIYVLQHLWAFWARQDQLPPSGDWRSWLFMGGRGAGKTRAGAEWLLSEIQSGRARRIALVGATMNDVREVMIGGESGLLSLGLPCDQPSYEPSRQRLSWPNGAVGYAFSAEEPERLRGPQFDTAWVDEVGAWSRAEATWNMLQFGLRLGKTPRVVATTTPRTTKLIRRLVREPGCTLTHAKSEANAANLAPHFLEAMRRQYGHSSLGRQELDGELVEEREDALFRLSLIDAARVQTMPELDAVVIAVDPPAMAHARSDACGIVAVGRAGGDAYLLADETVQGVIPDVWAARIADLADVWGADEIIAEANQGGEMVRSVIAAAGTGRAIRLIHARVSKRRRAGPVAALYGAGRIHHVGHFKALEDEMIAFGEAKTSPNRLDALVWGVTQLLLKTRDPRIALM</sequence>
<keyword evidence="4" id="KW-1185">Reference proteome</keyword>
<dbReference type="Proteomes" id="UP001596303">
    <property type="component" value="Unassembled WGS sequence"/>
</dbReference>
<gene>
    <name evidence="3" type="ORF">ACFQDM_00705</name>
</gene>
<proteinExistence type="predicted"/>
<evidence type="ECO:0000313" key="4">
    <source>
        <dbReference type="Proteomes" id="UP001596303"/>
    </source>
</evidence>
<keyword evidence="1" id="KW-1188">Viral release from host cell</keyword>
<dbReference type="Pfam" id="PF03237">
    <property type="entry name" value="Terminase_6N"/>
    <property type="match status" value="1"/>
</dbReference>
<dbReference type="Pfam" id="PF17289">
    <property type="entry name" value="Terminase_6C"/>
    <property type="match status" value="1"/>
</dbReference>
<reference evidence="4" key="1">
    <citation type="journal article" date="2019" name="Int. J. Syst. Evol. Microbiol.">
        <title>The Global Catalogue of Microorganisms (GCM) 10K type strain sequencing project: providing services to taxonomists for standard genome sequencing and annotation.</title>
        <authorList>
            <consortium name="The Broad Institute Genomics Platform"/>
            <consortium name="The Broad Institute Genome Sequencing Center for Infectious Disease"/>
            <person name="Wu L."/>
            <person name="Ma J."/>
        </authorList>
    </citation>
    <scope>NUCLEOTIDE SEQUENCE [LARGE SCALE GENOMIC DNA]</scope>
    <source>
        <strain evidence="4">CGMCC-1.15741</strain>
    </source>
</reference>
<evidence type="ECO:0000259" key="2">
    <source>
        <dbReference type="Pfam" id="PF17289"/>
    </source>
</evidence>
<evidence type="ECO:0000256" key="1">
    <source>
        <dbReference type="ARBA" id="ARBA00022612"/>
    </source>
</evidence>
<dbReference type="Gene3D" id="3.40.50.300">
    <property type="entry name" value="P-loop containing nucleotide triphosphate hydrolases"/>
    <property type="match status" value="1"/>
</dbReference>
<feature type="domain" description="Terminase large subunit gp17-like C-terminal" evidence="2">
    <location>
        <begin position="252"/>
        <end position="393"/>
    </location>
</feature>
<dbReference type="InterPro" id="IPR035421">
    <property type="entry name" value="Terminase_6C"/>
</dbReference>
<dbReference type="Gene3D" id="3.30.420.240">
    <property type="match status" value="1"/>
</dbReference>